<dbReference type="SUPFAM" id="SSF48403">
    <property type="entry name" value="Ankyrin repeat"/>
    <property type="match status" value="2"/>
</dbReference>
<feature type="repeat" description="ANK" evidence="3">
    <location>
        <begin position="2587"/>
        <end position="2619"/>
    </location>
</feature>
<dbReference type="Pfam" id="PF12796">
    <property type="entry name" value="Ank_2"/>
    <property type="match status" value="5"/>
</dbReference>
<organism evidence="6">
    <name type="scientific">Wolbachia endosymbiont of Oeneis ivallda</name>
    <dbReference type="NCBI Taxonomy" id="3171168"/>
    <lineage>
        <taxon>Bacteria</taxon>
        <taxon>Pseudomonadati</taxon>
        <taxon>Pseudomonadota</taxon>
        <taxon>Alphaproteobacteria</taxon>
        <taxon>Rickettsiales</taxon>
        <taxon>Anaplasmataceae</taxon>
        <taxon>Wolbachieae</taxon>
        <taxon>Wolbachia</taxon>
    </lineage>
</organism>
<protein>
    <submittedName>
        <fullName evidence="6">Ankyrin repeat domain-containing protein</fullName>
    </submittedName>
</protein>
<dbReference type="PROSITE" id="PS50088">
    <property type="entry name" value="ANK_REPEAT"/>
    <property type="match status" value="9"/>
</dbReference>
<reference evidence="6" key="1">
    <citation type="submission" date="2024-06" db="EMBL/GenBank/DDBJ databases">
        <title>Genome assembly of the Oeneis chryxus ivallda.</title>
        <authorList>
            <person name="MacDonald Z."/>
            <person name="Shaffer H.B."/>
            <person name="Gillespie T."/>
            <person name="Marimuthu M.P.A."/>
            <person name="Nguyen O."/>
            <person name="Fairbairn C.W."/>
            <person name="Seligmann W.E."/>
            <person name="Escalona M."/>
            <person name="Miller C."/>
            <person name="Toffelmier E."/>
        </authorList>
    </citation>
    <scope>NUCLEOTIDE SEQUENCE</scope>
    <source>
        <strain evidence="6">CCGP_102_HBS-TG_Oc004</strain>
    </source>
</reference>
<dbReference type="Pfam" id="PF02338">
    <property type="entry name" value="OTU"/>
    <property type="match status" value="1"/>
</dbReference>
<feature type="repeat" description="ANK" evidence="3">
    <location>
        <begin position="2428"/>
        <end position="2452"/>
    </location>
</feature>
<feature type="repeat" description="ANK" evidence="3">
    <location>
        <begin position="2305"/>
        <end position="2337"/>
    </location>
</feature>
<feature type="repeat" description="ANK" evidence="3">
    <location>
        <begin position="2228"/>
        <end position="2260"/>
    </location>
</feature>
<gene>
    <name evidence="6" type="ORF">ABS861_03375</name>
</gene>
<feature type="repeat" description="ANK" evidence="3">
    <location>
        <begin position="2620"/>
        <end position="2652"/>
    </location>
</feature>
<evidence type="ECO:0000256" key="3">
    <source>
        <dbReference type="PROSITE-ProRule" id="PRU00023"/>
    </source>
</evidence>
<evidence type="ECO:0000313" key="6">
    <source>
        <dbReference type="EMBL" id="XCA34436.1"/>
    </source>
</evidence>
<dbReference type="PROSITE" id="PS50297">
    <property type="entry name" value="ANK_REP_REGION"/>
    <property type="match status" value="8"/>
</dbReference>
<dbReference type="InterPro" id="IPR038765">
    <property type="entry name" value="Papain-like_cys_pep_sf"/>
</dbReference>
<evidence type="ECO:0000256" key="2">
    <source>
        <dbReference type="ARBA" id="ARBA00023043"/>
    </source>
</evidence>
<dbReference type="Gene3D" id="1.25.40.20">
    <property type="entry name" value="Ankyrin repeat-containing domain"/>
    <property type="match status" value="4"/>
</dbReference>
<feature type="repeat" description="ANK" evidence="3">
    <location>
        <begin position="2395"/>
        <end position="2427"/>
    </location>
</feature>
<dbReference type="EMBL" id="CP158587">
    <property type="protein sequence ID" value="XCA34436.1"/>
    <property type="molecule type" value="Genomic_DNA"/>
</dbReference>
<accession>A0AAU7YKV9</accession>
<feature type="repeat" description="ANK" evidence="3">
    <location>
        <begin position="2168"/>
        <end position="2200"/>
    </location>
</feature>
<dbReference type="PROSITE" id="PS50802">
    <property type="entry name" value="OTU"/>
    <property type="match status" value="1"/>
</dbReference>
<dbReference type="InterPro" id="IPR036770">
    <property type="entry name" value="Ankyrin_rpt-contain_sf"/>
</dbReference>
<evidence type="ECO:0000256" key="4">
    <source>
        <dbReference type="SAM" id="MobiDB-lite"/>
    </source>
</evidence>
<evidence type="ECO:0000256" key="1">
    <source>
        <dbReference type="ARBA" id="ARBA00022737"/>
    </source>
</evidence>
<dbReference type="PANTHER" id="PTHR24198:SF165">
    <property type="entry name" value="ANKYRIN REPEAT-CONTAINING PROTEIN-RELATED"/>
    <property type="match status" value="1"/>
</dbReference>
<feature type="repeat" description="ANK" evidence="3">
    <location>
        <begin position="2553"/>
        <end position="2585"/>
    </location>
</feature>
<dbReference type="Gene3D" id="3.90.70.80">
    <property type="match status" value="1"/>
</dbReference>
<name>A0AAU7YKV9_9RICK</name>
<proteinExistence type="predicted"/>
<dbReference type="Pfam" id="PF00023">
    <property type="entry name" value="Ank"/>
    <property type="match status" value="1"/>
</dbReference>
<dbReference type="PANTHER" id="PTHR24198">
    <property type="entry name" value="ANKYRIN REPEAT AND PROTEIN KINASE DOMAIN-CONTAINING PROTEIN"/>
    <property type="match status" value="1"/>
</dbReference>
<dbReference type="PRINTS" id="PR01415">
    <property type="entry name" value="ANKYRIN"/>
</dbReference>
<feature type="region of interest" description="Disordered" evidence="4">
    <location>
        <begin position="2675"/>
        <end position="2702"/>
    </location>
</feature>
<dbReference type="Pfam" id="PF15658">
    <property type="entry name" value="Latrotoxin_C"/>
    <property type="match status" value="1"/>
</dbReference>
<dbReference type="CDD" id="cd22744">
    <property type="entry name" value="OTU"/>
    <property type="match status" value="1"/>
</dbReference>
<dbReference type="InterPro" id="IPR003323">
    <property type="entry name" value="OTU_dom"/>
</dbReference>
<dbReference type="InterPro" id="IPR028047">
    <property type="entry name" value="Latrotoxin_C_dom"/>
</dbReference>
<evidence type="ECO:0000259" key="5">
    <source>
        <dbReference type="PROSITE" id="PS50802"/>
    </source>
</evidence>
<dbReference type="InterPro" id="IPR002110">
    <property type="entry name" value="Ankyrin_rpt"/>
</dbReference>
<dbReference type="SUPFAM" id="SSF54001">
    <property type="entry name" value="Cysteine proteinases"/>
    <property type="match status" value="1"/>
</dbReference>
<feature type="repeat" description="ANK" evidence="3">
    <location>
        <begin position="2463"/>
        <end position="2495"/>
    </location>
</feature>
<sequence>MFKTQYLTDHLKKEGVNSKITELSDQIQYIEQAKEFYQLKRYRRSDVDSESGSQVKRIDVPGDGSCLFWSVTMAYLIPVRNDDALFRQRYEVLFGNDGTVTQNLDHIRGLVRNLGAANYDDTFANLVRNVFRNRVVDHISSYRNEFRDFVEGDFERYLENMRNPDTWGGEPEIRAMSGMLSATISVSGEVETQYGNGNTQIQLFHVGAPGKRNHYNFGLERNIIDNDKELAKGLKRVMGKVRPQDFELIQLLIEEASKEVGISQQDEDFKSFEPRFQSFVDQIPSYLHSVEKAGFFTHFFLGSFSTLPDIKIAEKLNIKKIYFSFDTSKTLKVAIVKNGQIGNAEDAINNIDLFSISEGKRGHQFTVNELENILRKNIDRSKIRDRDVENEILNIKNEIQDRIKSRLVQIYKGKGDIFVNMEAKEILDSATSKEFYEIEKGIWNNPEGDIAKLSDSDAQTVSRSLKKVLEKINNVHSEYVGSVVYDNSAREAAHHGFMVGVFMNFHYRYNLRVYPEQFAGRGYADIILLARGPDRALDSIPIIIELKAGAGSNATPDKALQQAERYAQGFQPNVQRVLTTADNILYVGVNLDNPSPISDIKVSNRGEEIIPLFQDMLKSSDDWDTQEIGKRELKEQIKDNMERIYHTFPGTSEKGDNHYFSRFLLGQSLLLSEDSGTSLKKYIFIYGDNIPTEVHPNLRRLGRPAAQRARERLSANLDASHAVVTMVLIPENTEKLVYVMNIVEANRKDVLNGLNEVLPLDRLNREIGNREIIELSLNFDTRYKSDFKRYLTIWAEKYNSLQEYNNGDNRFQGTFKEVTYPNELKETFDKALDIQSLSIRGYSRLLEKIGEGIFPFKSLVNKEAHFQGILNGVFSYYSDLKLQESPETRALVLTEFQTGRGERIDMLVHGIKFVAQGGNAEEYTPIGLELKASRQGKGAQALLREANDQINEEYKEGVTYKTLTDGDEVKFIGVVFDKGSNNPNKLILTSRTTKEGFIPVEVVHSSVHMLPTGEATQSLNKLNLNGCAKQSNRKKRSIKCLFSKDDVEKFSKGRVDKNNVGKVIIDSEKFLTYVKSSQDEGKNAQLIEFIGNKNIEGDYKYLVDKVIGDQGYERYIQNERIKDLYGDVLQQNSDLTKNPKLKSRLMNAAGGIQLIRGIHGAIVSCKDGTATDCGLNLGGIGWSFASQPIENVMVKIAPKVVTSAEKVVGRIIPGTLGKQTKFVVQVAGVKFGSKIAKGTAGAIAGIFDIIDIGISANNLVDCKNREDSNNPCGEKEIRDNIASIAFSGVSFVSGVALTAASLPGVGIGVGFGLMVTHGVYSGISNIIEYEKKYDTTHGENFDIFLHTLLLSSMPYDLEHLAARNNMVNSQAKRAWKALSDSPNDVVAYGVGFGVDSDTPSLHAGYGKILMNRTDADTTNLSRVIPDPIQNATIICLPQVTSEIYEKGIKKSVPTAVHHCENTMVIADRRRMQNGTIILYNLESIDEGTIVGSNTLNNYFLIFRGNTGITGGNNTVNKFILVKPGGFSGKIIGGSNATNILDLSQSTEYDFVQAKIDYRFRPNAPGLLRLTTNLHRLINDYVDSNVDAFRYSYIGRQNKTDNVLCTYNSRRLTRNDNRDVFINSGGGLSKNEKDTVDNCKKVAIAPYTKVTGAENDYTFYIKTTDYEAKDLYSEIDVKGTGTVIFPETNLLDDCDEISYFSTNNTLSLKIGLGQGNQYTLDIKNYIKQGSNQPNFMLIDKNGSNIIPKIEKLESSITKINSFELHTEHSLDSFDAAENHYKEILINNKDYKVFGVVRAKLQSNSAFQHMVFGSSGEDIINFDQRSMFARGGNGSDMYVIDSNTEKREIIIDNNSGDKKLDMLVMPEVPEEFSIQQCNLHLNYSNTHVQVRNYLKGNSYRHLMVMNSKGETFIPYVQSMSCAGSSVESGKLSPFFHATQTQNMFLLPKDFEGDHLVIDSNLEDIEKYKDEDDLLLTREGEIPFIIRVEDFYNDQSKWRDVNFLLWNNGNFFPYLGLQQEVDGIMDYQDKLKNDYEKIIKEYVIDFTKSISITHNQDGTLTSVGQDEERIGVVILKDITPDQIRVSSSNTDLVFSDEVSNHVINVKNWNNSESYRISTLEFDLGLEPIIIRRLDRFSLSDIAEIQGLINKASEICQKKAGCEANIEAKNNDGQTLFHVAAQEGKLRSIRFLIGKIESMNFEDNLYSEPDELVKAVRQRERLKSLINEKDKFGYTPLQYAAKNGKWDIVNLFLDKTAERNQDDVADKDKFSTSWTTVHYAVYNGNMSLFNDIFQFLSDKETMINTKDSSDWTPLHYAVYYNALDVVKFLVNKGADISVKDKDSKTPLDLAAQENDTNVAEFLKQTELDKKLLAAVQDAGLNEVKDLINQKANINAKDMYGWTLLHFAASRDKLSVVEFLFNNNANINAKDVYGNTPLHVAAQYSSSLEIVKFLLDKDISGINNITNNGWTPLHVAIQGNKLNTVELLLGRGADIEVRDIYNQTSLDLATRKGYLDIAGILKQVQLDRKLLTIVESGGFNEAKGLIAQGANIDTNDKNGNTLLYSAAEIGDLNLVKLLLDNGANIEAKNGEYQATPLHGAVENYRIDVVKLLLNRGANVNAEDKDNWTPLHYGADTNSPDIVKVLVDAHANLGAKGNYGKTPLDIAKDKGHNNIVEYLEKKLRGGRGERKRRHHHGDHNSHNLSRKPLAIDQPQIATSSGAKPSSWINDLFSRVKSSVGRLLSSKSEGTASSLSQVDGQFAKASISNSSFTGTTLPSDGTDKRQENGGFFRDNVDYVNANLKRMCERQAPVKFKPKDRNTILEMGDHYLSQVDFNGTITLFDLLIRRVTGQKYISTIDQSISPLEAQEYTLNITKGFEKVVEQAGLKSGVSMHRLNIDFVEIQKEVTGKIMSGKFDEISGIFNSYVEKACSGKEAGKLSPKKFEKFIAQFNKGLLNQSIEQILHNRDGRLEVDGTKKQQISLEPQSYLSNASVHSHSEVSTCLSEIGVTKLGGNINR</sequence>
<keyword evidence="2 3" id="KW-0040">ANK repeat</keyword>
<dbReference type="SMART" id="SM00248">
    <property type="entry name" value="ANK"/>
    <property type="match status" value="13"/>
</dbReference>
<feature type="domain" description="OTU" evidence="5">
    <location>
        <begin position="55"/>
        <end position="221"/>
    </location>
</feature>
<keyword evidence="1" id="KW-0677">Repeat</keyword>